<dbReference type="Gene3D" id="1.20.1720.10">
    <property type="entry name" value="Multidrug resistance protein D"/>
    <property type="match status" value="1"/>
</dbReference>
<dbReference type="PANTHER" id="PTHR42718:SF9">
    <property type="entry name" value="MAJOR FACILITATOR SUPERFAMILY MULTIDRUG TRANSPORTER MFSC"/>
    <property type="match status" value="1"/>
</dbReference>
<evidence type="ECO:0000256" key="2">
    <source>
        <dbReference type="ARBA" id="ARBA00022448"/>
    </source>
</evidence>
<keyword evidence="5 6" id="KW-0472">Membrane</keyword>
<comment type="caution">
    <text evidence="8">The sequence shown here is derived from an EMBL/GenBank/DDBJ whole genome shotgun (WGS) entry which is preliminary data.</text>
</comment>
<sequence length="96" mass="11167">MNQLTKKEWLRLSIIFLPNLMISLNTYMLQVALPEIQKTLGITFSDAQFILTGYSLGLATFLILSSFFGNRWGQKSILLLGISFFFCPIYYRRYNI</sequence>
<proteinExistence type="predicted"/>
<keyword evidence="2" id="KW-0813">Transport</keyword>
<dbReference type="InterPro" id="IPR020846">
    <property type="entry name" value="MFS_dom"/>
</dbReference>
<accession>A0AAW8U4T6</accession>
<keyword evidence="3 6" id="KW-0812">Transmembrane</keyword>
<evidence type="ECO:0000259" key="7">
    <source>
        <dbReference type="PROSITE" id="PS50850"/>
    </source>
</evidence>
<dbReference type="SUPFAM" id="SSF103473">
    <property type="entry name" value="MFS general substrate transporter"/>
    <property type="match status" value="1"/>
</dbReference>
<dbReference type="Proteomes" id="UP001268577">
    <property type="component" value="Unassembled WGS sequence"/>
</dbReference>
<dbReference type="Pfam" id="PF07690">
    <property type="entry name" value="MFS_1"/>
    <property type="match status" value="1"/>
</dbReference>
<evidence type="ECO:0000313" key="9">
    <source>
        <dbReference type="Proteomes" id="UP001268577"/>
    </source>
</evidence>
<dbReference type="InterPro" id="IPR036259">
    <property type="entry name" value="MFS_trans_sf"/>
</dbReference>
<evidence type="ECO:0000256" key="4">
    <source>
        <dbReference type="ARBA" id="ARBA00022989"/>
    </source>
</evidence>
<dbReference type="GO" id="GO:0022857">
    <property type="term" value="F:transmembrane transporter activity"/>
    <property type="evidence" value="ECO:0007669"/>
    <property type="project" value="InterPro"/>
</dbReference>
<dbReference type="PANTHER" id="PTHR42718">
    <property type="entry name" value="MAJOR FACILITATOR SUPERFAMILY MULTIDRUG TRANSPORTER MFSC"/>
    <property type="match status" value="1"/>
</dbReference>
<dbReference type="RefSeq" id="WP_311985300.1">
    <property type="nucleotide sequence ID" value="NZ_JARQBZ010000014.1"/>
</dbReference>
<feature type="domain" description="Major facilitator superfamily (MFS) profile" evidence="7">
    <location>
        <begin position="11"/>
        <end position="96"/>
    </location>
</feature>
<feature type="transmembrane region" description="Helical" evidence="6">
    <location>
        <begin position="49"/>
        <end position="69"/>
    </location>
</feature>
<dbReference type="AlphaFoldDB" id="A0AAW8U4T6"/>
<protein>
    <submittedName>
        <fullName evidence="8">MFS transporter</fullName>
    </submittedName>
</protein>
<reference evidence="8" key="1">
    <citation type="submission" date="2023-03" db="EMBL/GenBank/DDBJ databases">
        <authorList>
            <person name="Shen W."/>
            <person name="Cai J."/>
        </authorList>
    </citation>
    <scope>NUCLEOTIDE SEQUENCE</scope>
    <source>
        <strain evidence="8">P96-3</strain>
    </source>
</reference>
<evidence type="ECO:0000313" key="8">
    <source>
        <dbReference type="EMBL" id="MDT2834104.1"/>
    </source>
</evidence>
<evidence type="ECO:0000256" key="3">
    <source>
        <dbReference type="ARBA" id="ARBA00022692"/>
    </source>
</evidence>
<evidence type="ECO:0000256" key="5">
    <source>
        <dbReference type="ARBA" id="ARBA00023136"/>
    </source>
</evidence>
<evidence type="ECO:0000256" key="6">
    <source>
        <dbReference type="SAM" id="Phobius"/>
    </source>
</evidence>
<gene>
    <name evidence="8" type="ORF">P7H70_08540</name>
</gene>
<feature type="transmembrane region" description="Helical" evidence="6">
    <location>
        <begin position="12"/>
        <end position="29"/>
    </location>
</feature>
<keyword evidence="4 6" id="KW-1133">Transmembrane helix</keyword>
<name>A0AAW8U4T6_9ENTE</name>
<dbReference type="EMBL" id="JARQBZ010000014">
    <property type="protein sequence ID" value="MDT2834104.1"/>
    <property type="molecule type" value="Genomic_DNA"/>
</dbReference>
<dbReference type="GO" id="GO:0005886">
    <property type="term" value="C:plasma membrane"/>
    <property type="evidence" value="ECO:0007669"/>
    <property type="project" value="UniProtKB-SubCell"/>
</dbReference>
<organism evidence="8 9">
    <name type="scientific">Vagococcus carniphilus</name>
    <dbReference type="NCBI Taxonomy" id="218144"/>
    <lineage>
        <taxon>Bacteria</taxon>
        <taxon>Bacillati</taxon>
        <taxon>Bacillota</taxon>
        <taxon>Bacilli</taxon>
        <taxon>Lactobacillales</taxon>
        <taxon>Enterococcaceae</taxon>
        <taxon>Vagococcus</taxon>
    </lineage>
</organism>
<dbReference type="PROSITE" id="PS50850">
    <property type="entry name" value="MFS"/>
    <property type="match status" value="1"/>
</dbReference>
<dbReference type="InterPro" id="IPR011701">
    <property type="entry name" value="MFS"/>
</dbReference>
<evidence type="ECO:0000256" key="1">
    <source>
        <dbReference type="ARBA" id="ARBA00004651"/>
    </source>
</evidence>
<feature type="transmembrane region" description="Helical" evidence="6">
    <location>
        <begin position="76"/>
        <end position="94"/>
    </location>
</feature>
<comment type="subcellular location">
    <subcellularLocation>
        <location evidence="1">Cell membrane</location>
        <topology evidence="1">Multi-pass membrane protein</topology>
    </subcellularLocation>
</comment>